<feature type="transmembrane region" description="Helical" evidence="1">
    <location>
        <begin position="258"/>
        <end position="275"/>
    </location>
</feature>
<protein>
    <submittedName>
        <fullName evidence="2">Sodium:proton antiporter</fullName>
    </submittedName>
</protein>
<dbReference type="EMBL" id="JAPTMY010000015">
    <property type="protein sequence ID" value="MCZ0858002.1"/>
    <property type="molecule type" value="Genomic_DNA"/>
</dbReference>
<feature type="transmembrane region" description="Helical" evidence="1">
    <location>
        <begin position="99"/>
        <end position="122"/>
    </location>
</feature>
<keyword evidence="1" id="KW-0812">Transmembrane</keyword>
<evidence type="ECO:0000313" key="3">
    <source>
        <dbReference type="Proteomes" id="UP001072034"/>
    </source>
</evidence>
<evidence type="ECO:0000313" key="2">
    <source>
        <dbReference type="EMBL" id="MCZ0858002.1"/>
    </source>
</evidence>
<feature type="transmembrane region" description="Helical" evidence="1">
    <location>
        <begin position="177"/>
        <end position="195"/>
    </location>
</feature>
<feature type="transmembrane region" description="Helical" evidence="1">
    <location>
        <begin position="408"/>
        <end position="432"/>
    </location>
</feature>
<dbReference type="Proteomes" id="UP001072034">
    <property type="component" value="Unassembled WGS sequence"/>
</dbReference>
<proteinExistence type="predicted"/>
<keyword evidence="1" id="KW-1133">Transmembrane helix</keyword>
<gene>
    <name evidence="2" type="ORF">OHJ16_08085</name>
</gene>
<accession>A0ABT4I8D0</accession>
<evidence type="ECO:0000256" key="1">
    <source>
        <dbReference type="SAM" id="Phobius"/>
    </source>
</evidence>
<feature type="transmembrane region" description="Helical" evidence="1">
    <location>
        <begin position="325"/>
        <end position="348"/>
    </location>
</feature>
<feature type="transmembrane region" description="Helical" evidence="1">
    <location>
        <begin position="38"/>
        <end position="56"/>
    </location>
</feature>
<keyword evidence="1" id="KW-0472">Membrane</keyword>
<dbReference type="InterPro" id="IPR031566">
    <property type="entry name" value="CitMHS_2"/>
</dbReference>
<organism evidence="2 3">
    <name type="scientific">Actinomyces israelii</name>
    <dbReference type="NCBI Taxonomy" id="1659"/>
    <lineage>
        <taxon>Bacteria</taxon>
        <taxon>Bacillati</taxon>
        <taxon>Actinomycetota</taxon>
        <taxon>Actinomycetes</taxon>
        <taxon>Actinomycetales</taxon>
        <taxon>Actinomycetaceae</taxon>
        <taxon>Actinomyces</taxon>
    </lineage>
</organism>
<comment type="caution">
    <text evidence="2">The sequence shown here is derived from an EMBL/GenBank/DDBJ whole genome shotgun (WGS) entry which is preliminary data.</text>
</comment>
<reference evidence="2" key="1">
    <citation type="submission" date="2022-10" db="EMBL/GenBank/DDBJ databases">
        <title>Genome sequence of Actinomyces israelii ATCC 10048.</title>
        <authorList>
            <person name="Watt R.M."/>
            <person name="Tong W.M."/>
        </authorList>
    </citation>
    <scope>NUCLEOTIDE SEQUENCE</scope>
    <source>
        <strain evidence="2">ATCC 10048</strain>
    </source>
</reference>
<feature type="transmembrane region" description="Helical" evidence="1">
    <location>
        <begin position="134"/>
        <end position="156"/>
    </location>
</feature>
<dbReference type="Pfam" id="PF16980">
    <property type="entry name" value="CitMHS_2"/>
    <property type="match status" value="1"/>
</dbReference>
<dbReference type="RefSeq" id="WP_043558290.1">
    <property type="nucleotide sequence ID" value="NZ_CAJPNG010000014.1"/>
</dbReference>
<feature type="transmembrane region" description="Helical" evidence="1">
    <location>
        <begin position="6"/>
        <end position="26"/>
    </location>
</feature>
<name>A0ABT4I8D0_9ACTO</name>
<keyword evidence="3" id="KW-1185">Reference proteome</keyword>
<feature type="transmembrane region" description="Helical" evidence="1">
    <location>
        <begin position="295"/>
        <end position="313"/>
    </location>
</feature>
<feature type="transmembrane region" description="Helical" evidence="1">
    <location>
        <begin position="68"/>
        <end position="87"/>
    </location>
</feature>
<feature type="transmembrane region" description="Helical" evidence="1">
    <location>
        <begin position="226"/>
        <end position="246"/>
    </location>
</feature>
<feature type="transmembrane region" description="Helical" evidence="1">
    <location>
        <begin position="368"/>
        <end position="387"/>
    </location>
</feature>
<sequence>MHLQWWSVLPFAMMLASIAVLPLVPATTHWWERRSSQLTIALVLGLPVAAWMWIAGGWEIVFAAAVEYGQFIALLLALFIVSGGIFLKGDIEATPRNNTMFLAIGAVLASFVGTTGAAMLLIRPLLNTNAERRYRVHTVLFTIFVVANCGGLLTPLGDPPLFLGFLRGVPFTWTFHLLPEWLFVNAMLLAGYFALDTYYHAQEPAASVRLDRTAIEPLGLRGATNFIWFLVIILAVAFVPSVDAEAIEAGHATAMDWVPLREIIMLAAAGASYALGDKRARFEDNQFEWGPIAEVATLFIGIFLTMIPALHYLDDVAGSLPLNRITFFVFTGGLSSVLDNAPTYVTFFEMAGRVAHPGGATIAGVPEAYLVSISLGAVLCGAITYIGNGPNFMVKSVADSRGVEMPSFGGYVVRALTHLVPVLAVMVCLFIAEPVWVKAIGGLGAVALLANDVRLALAGRRLALVDS</sequence>